<organism evidence="8 9">
    <name type="scientific">Caulobacter phage CcrSC</name>
    <dbReference type="NCBI Taxonomy" id="2283272"/>
    <lineage>
        <taxon>Viruses</taxon>
        <taxon>Duplodnaviria</taxon>
        <taxon>Heunggongvirae</taxon>
        <taxon>Uroviricota</taxon>
        <taxon>Caudoviricetes</taxon>
        <taxon>Jeanschmidtviridae</taxon>
        <taxon>Bertelyvirus</taxon>
        <taxon>Bertelyvirus SC</taxon>
    </lineage>
</organism>
<protein>
    <submittedName>
        <fullName evidence="8">Cytosine-specific DNA methyltransferase</fullName>
    </submittedName>
</protein>
<keyword evidence="1 7" id="KW-0489">Methyltransferase</keyword>
<feature type="active site" evidence="7">
    <location>
        <position position="77"/>
    </location>
</feature>
<evidence type="ECO:0000256" key="2">
    <source>
        <dbReference type="ARBA" id="ARBA00022632"/>
    </source>
</evidence>
<dbReference type="InterPro" id="IPR029063">
    <property type="entry name" value="SAM-dependent_MTases_sf"/>
</dbReference>
<name>A0A385EFG4_9CAUD</name>
<dbReference type="Gene3D" id="3.40.50.150">
    <property type="entry name" value="Vaccinia Virus protein VP39"/>
    <property type="match status" value="1"/>
</dbReference>
<sequence>MTFRYLTTCSGVEAVTLGWAPLGARAVAYSDYDPDNDFPTRFLKERFPETPNLGDMLKIDGRLWRGRVDVLWGSTPCQSFSLGGLRKGIKDPRGALTPALVGLANEIAPKVLCWENVDGVLTDGDNAFGCFLAALAGSDTVLVAPGNKWPSAGYVVGPERRVAWRLLDAKHFFLPQQRRRVFLVACPVDGPDPREVLFEGFAPFDTLGERRESWAPVVERRDVSADAYACAIRGRKHGQQFEQGGLIANCLRASQGGSDKPQVLAKEAGEQWRVRNMTPVEAERCMGMPDNWTLIPGASDSDRYHAIGNSLAVPCVRYIGERLLKVLG</sequence>
<dbReference type="PANTHER" id="PTHR46098:SF1">
    <property type="entry name" value="TRNA (CYTOSINE(38)-C(5))-METHYLTRANSFERASE"/>
    <property type="match status" value="1"/>
</dbReference>
<evidence type="ECO:0000256" key="7">
    <source>
        <dbReference type="PROSITE-ProRule" id="PRU01016"/>
    </source>
</evidence>
<keyword evidence="9" id="KW-1185">Reference proteome</keyword>
<dbReference type="Pfam" id="PF00145">
    <property type="entry name" value="DNA_methylase"/>
    <property type="match status" value="2"/>
</dbReference>
<dbReference type="PROSITE" id="PS51679">
    <property type="entry name" value="SAM_MT_C5"/>
    <property type="match status" value="1"/>
</dbReference>
<dbReference type="Gene3D" id="3.90.120.10">
    <property type="entry name" value="DNA Methylase, subunit A, domain 2"/>
    <property type="match status" value="1"/>
</dbReference>
<dbReference type="PRINTS" id="PR00105">
    <property type="entry name" value="C5METTRFRASE"/>
</dbReference>
<dbReference type="EMBL" id="MH588547">
    <property type="protein sequence ID" value="AXQ69765.1"/>
    <property type="molecule type" value="Genomic_DNA"/>
</dbReference>
<keyword evidence="4 7" id="KW-0949">S-adenosyl-L-methionine</keyword>
<dbReference type="GO" id="GO:0008168">
    <property type="term" value="F:methyltransferase activity"/>
    <property type="evidence" value="ECO:0007669"/>
    <property type="project" value="UniProtKB-KW"/>
</dbReference>
<reference evidence="8" key="1">
    <citation type="submission" date="2018-07" db="EMBL/GenBank/DDBJ databases">
        <authorList>
            <person name="Wilson K.M."/>
            <person name="Ely B."/>
        </authorList>
    </citation>
    <scope>NUCLEOTIDE SEQUENCE</scope>
</reference>
<keyword evidence="6" id="KW-1258">Restriction-modification system evasion by virus</keyword>
<dbReference type="InterPro" id="IPR050750">
    <property type="entry name" value="C5-MTase"/>
</dbReference>
<evidence type="ECO:0000256" key="1">
    <source>
        <dbReference type="ARBA" id="ARBA00022603"/>
    </source>
</evidence>
<evidence type="ECO:0000256" key="3">
    <source>
        <dbReference type="ARBA" id="ARBA00022679"/>
    </source>
</evidence>
<proteinExistence type="inferred from homology"/>
<reference evidence="8" key="2">
    <citation type="submission" date="2021-07" db="EMBL/GenBank/DDBJ databases">
        <title>Giant CbK-like Caulobacter bacteriophages have genetically divergent genomes.</title>
        <authorList>
            <person name="Wilson K."/>
            <person name="Ely B."/>
        </authorList>
    </citation>
    <scope>NUCLEOTIDE SEQUENCE</scope>
</reference>
<gene>
    <name evidence="8" type="ORF">CcrSC_gp183</name>
</gene>
<evidence type="ECO:0000256" key="4">
    <source>
        <dbReference type="ARBA" id="ARBA00022691"/>
    </source>
</evidence>
<accession>A0A385EFG4</accession>
<evidence type="ECO:0000256" key="5">
    <source>
        <dbReference type="ARBA" id="ARBA00023280"/>
    </source>
</evidence>
<dbReference type="Proteomes" id="UP000259683">
    <property type="component" value="Segment"/>
</dbReference>
<dbReference type="PANTHER" id="PTHR46098">
    <property type="entry name" value="TRNA (CYTOSINE(38)-C(5))-METHYLTRANSFERASE"/>
    <property type="match status" value="1"/>
</dbReference>
<dbReference type="SUPFAM" id="SSF53335">
    <property type="entry name" value="S-adenosyl-L-methionine-dependent methyltransferases"/>
    <property type="match status" value="1"/>
</dbReference>
<dbReference type="PROSITE" id="PS00094">
    <property type="entry name" value="C5_MTASE_1"/>
    <property type="match status" value="1"/>
</dbReference>
<keyword evidence="2" id="KW-1090">Inhibition of host innate immune response by virus</keyword>
<evidence type="ECO:0000313" key="9">
    <source>
        <dbReference type="Proteomes" id="UP000259683"/>
    </source>
</evidence>
<evidence type="ECO:0000256" key="6">
    <source>
        <dbReference type="ARBA" id="ARBA00033479"/>
    </source>
</evidence>
<dbReference type="GO" id="GO:0032259">
    <property type="term" value="P:methylation"/>
    <property type="evidence" value="ECO:0007669"/>
    <property type="project" value="UniProtKB-KW"/>
</dbReference>
<comment type="similarity">
    <text evidence="7">Belongs to the class I-like SAM-binding methyltransferase superfamily. C5-methyltransferase family.</text>
</comment>
<evidence type="ECO:0000313" key="8">
    <source>
        <dbReference type="EMBL" id="AXQ69765.1"/>
    </source>
</evidence>
<dbReference type="InterPro" id="IPR001525">
    <property type="entry name" value="C5_MeTfrase"/>
</dbReference>
<keyword evidence="3 7" id="KW-0808">Transferase</keyword>
<keyword evidence="5" id="KW-0899">Viral immunoevasion</keyword>
<dbReference type="GO" id="GO:0099018">
    <property type="term" value="P:symbiont-mediated evasion of host restriction-modification system"/>
    <property type="evidence" value="ECO:0007669"/>
    <property type="project" value="UniProtKB-KW"/>
</dbReference>
<dbReference type="InterPro" id="IPR018117">
    <property type="entry name" value="C5_DNA_meth_AS"/>
</dbReference>
<keyword evidence="2" id="KW-0945">Host-virus interaction</keyword>
<dbReference type="GO" id="GO:0052170">
    <property type="term" value="P:symbiont-mediated suppression of host innate immune response"/>
    <property type="evidence" value="ECO:0007669"/>
    <property type="project" value="UniProtKB-KW"/>
</dbReference>